<dbReference type="Proteomes" id="UP001056336">
    <property type="component" value="Chromosome"/>
</dbReference>
<dbReference type="Pfam" id="PF11104">
    <property type="entry name" value="PilM_2"/>
    <property type="match status" value="1"/>
</dbReference>
<dbReference type="Gene3D" id="3.30.420.40">
    <property type="match status" value="2"/>
</dbReference>
<name>A0ABY4R2D8_9ACTN</name>
<dbReference type="PIRSF" id="PIRSF019169">
    <property type="entry name" value="PilM"/>
    <property type="match status" value="1"/>
</dbReference>
<evidence type="ECO:0000259" key="1">
    <source>
        <dbReference type="SMART" id="SM00842"/>
    </source>
</evidence>
<organism evidence="2 3">
    <name type="scientific">Jatrophihabitans telluris</name>
    <dbReference type="NCBI Taxonomy" id="2038343"/>
    <lineage>
        <taxon>Bacteria</taxon>
        <taxon>Bacillati</taxon>
        <taxon>Actinomycetota</taxon>
        <taxon>Actinomycetes</taxon>
        <taxon>Jatrophihabitantales</taxon>
        <taxon>Jatrophihabitantaceae</taxon>
        <taxon>Jatrophihabitans</taxon>
    </lineage>
</organism>
<protein>
    <submittedName>
        <fullName evidence="2">Type IV pilus assembly protein PilM</fullName>
    </submittedName>
</protein>
<dbReference type="InterPro" id="IPR050696">
    <property type="entry name" value="FtsA/MreB"/>
</dbReference>
<evidence type="ECO:0000313" key="2">
    <source>
        <dbReference type="EMBL" id="UQX89548.1"/>
    </source>
</evidence>
<dbReference type="SUPFAM" id="SSF53067">
    <property type="entry name" value="Actin-like ATPase domain"/>
    <property type="match status" value="2"/>
</dbReference>
<proteinExistence type="predicted"/>
<evidence type="ECO:0000313" key="3">
    <source>
        <dbReference type="Proteomes" id="UP001056336"/>
    </source>
</evidence>
<sequence length="360" mass="37798">MKHSQIGVSRVGAINPDGHAIGVDIGATAVRAAILSPGTNEGRPSVTVHGLGQVALPVGAVINGVVTDQAVVTAALKQLWEINRFECRNVIVGITNQQVVVRDLQIPNLPPDQLARALPFQAREIVALPIDQVLLDFVQLGEPDPETDILTGLLVATPRQPVLSAVAAVEKAGLRVARVDLSTFASLRSIADAEVSVEAVVDLGAHLTNIVIHSHGIPKVVRSIPRGAYELTQRLADDLGLSVEEAERAKWENGLNGTNKQVSKTLDMALRPLLAEIRSSIHYFASVEGTALLERVSLTGGGSALRGLTQTVADLVGLPTSVVNPMQHVRNRLANKDVQADEAEGSASAVSLGLAMGAAA</sequence>
<dbReference type="InterPro" id="IPR003494">
    <property type="entry name" value="SHS2_FtsA"/>
</dbReference>
<dbReference type="InterPro" id="IPR043129">
    <property type="entry name" value="ATPase_NBD"/>
</dbReference>
<dbReference type="InterPro" id="IPR005883">
    <property type="entry name" value="PilM"/>
</dbReference>
<feature type="domain" description="SHS2" evidence="1">
    <location>
        <begin position="20"/>
        <end position="190"/>
    </location>
</feature>
<dbReference type="RefSeq" id="WP_249773444.1">
    <property type="nucleotide sequence ID" value="NZ_CP097332.1"/>
</dbReference>
<dbReference type="SMART" id="SM00842">
    <property type="entry name" value="FtsA"/>
    <property type="match status" value="1"/>
</dbReference>
<reference evidence="2" key="2">
    <citation type="submission" date="2022-05" db="EMBL/GenBank/DDBJ databases">
        <authorList>
            <person name="Kim J.-S."/>
            <person name="Lee K."/>
            <person name="Suh M."/>
            <person name="Eom M."/>
            <person name="Kim J.-S."/>
            <person name="Kim D.-S."/>
            <person name="Ko S.-H."/>
            <person name="Shin Y."/>
            <person name="Lee J.-S."/>
        </authorList>
    </citation>
    <scope>NUCLEOTIDE SEQUENCE</scope>
    <source>
        <strain evidence="2">N237</strain>
    </source>
</reference>
<dbReference type="CDD" id="cd24049">
    <property type="entry name" value="ASKHA_NBD_PilM"/>
    <property type="match status" value="1"/>
</dbReference>
<accession>A0ABY4R2D8</accession>
<dbReference type="EMBL" id="CP097332">
    <property type="protein sequence ID" value="UQX89548.1"/>
    <property type="molecule type" value="Genomic_DNA"/>
</dbReference>
<gene>
    <name evidence="2" type="primary">pilM</name>
    <name evidence="2" type="ORF">M6D93_05945</name>
</gene>
<dbReference type="Gene3D" id="3.30.1490.300">
    <property type="match status" value="1"/>
</dbReference>
<dbReference type="PANTHER" id="PTHR32432">
    <property type="entry name" value="CELL DIVISION PROTEIN FTSA-RELATED"/>
    <property type="match status" value="1"/>
</dbReference>
<reference evidence="2" key="1">
    <citation type="journal article" date="2018" name="Int. J. Syst. Evol. Microbiol.">
        <title>Jatrophihabitans telluris sp. nov., isolated from sediment soil of lava forest wetlands and the emended description of the genus Jatrophihabitans.</title>
        <authorList>
            <person name="Lee K.C."/>
            <person name="Suh M.K."/>
            <person name="Eom M.K."/>
            <person name="Kim K.K."/>
            <person name="Kim J.S."/>
            <person name="Kim D.S."/>
            <person name="Ko S.H."/>
            <person name="Shin Y.K."/>
            <person name="Lee J.S."/>
        </authorList>
    </citation>
    <scope>NUCLEOTIDE SEQUENCE</scope>
    <source>
        <strain evidence="2">N237</strain>
    </source>
</reference>
<dbReference type="PANTHER" id="PTHR32432:SF3">
    <property type="entry name" value="ETHANOLAMINE UTILIZATION PROTEIN EUTJ"/>
    <property type="match status" value="1"/>
</dbReference>
<dbReference type="NCBIfam" id="TIGR01175">
    <property type="entry name" value="pilM"/>
    <property type="match status" value="1"/>
</dbReference>
<keyword evidence="3" id="KW-1185">Reference proteome</keyword>